<dbReference type="EMBL" id="JOKH01000009">
    <property type="protein sequence ID" value="KEQ13189.1"/>
    <property type="molecule type" value="Genomic_DNA"/>
</dbReference>
<dbReference type="AlphaFoldDB" id="A0A081N416"/>
<dbReference type="GO" id="GO:0042254">
    <property type="term" value="P:ribosome biogenesis"/>
    <property type="evidence" value="ECO:0007669"/>
    <property type="project" value="UniProtKB-KW"/>
</dbReference>
<dbReference type="Pfam" id="PF02620">
    <property type="entry name" value="YceD"/>
    <property type="match status" value="1"/>
</dbReference>
<feature type="region of interest" description="Disordered" evidence="6">
    <location>
        <begin position="150"/>
        <end position="187"/>
    </location>
</feature>
<keyword evidence="8" id="KW-1185">Reference proteome</keyword>
<dbReference type="PANTHER" id="PTHR38099">
    <property type="entry name" value="LARGE RIBOSOMAL RNA SUBUNIT ACCUMULATION PROTEIN YCED"/>
    <property type="match status" value="1"/>
</dbReference>
<dbReference type="GO" id="GO:0005829">
    <property type="term" value="C:cytosol"/>
    <property type="evidence" value="ECO:0007669"/>
    <property type="project" value="TreeGrafter"/>
</dbReference>
<evidence type="ECO:0000256" key="6">
    <source>
        <dbReference type="SAM" id="MobiDB-lite"/>
    </source>
</evidence>
<evidence type="ECO:0000313" key="8">
    <source>
        <dbReference type="Proteomes" id="UP000028073"/>
    </source>
</evidence>
<protein>
    <recommendedName>
        <fullName evidence="3">Large ribosomal RNA subunit accumulation protein YceD</fullName>
    </recommendedName>
    <alternativeName>
        <fullName evidence="5">23S rRNA accumulation protein YceD</fullName>
    </alternativeName>
</protein>
<dbReference type="STRING" id="1137799.GZ78_27000"/>
<evidence type="ECO:0000256" key="4">
    <source>
        <dbReference type="ARBA" id="ARBA00022517"/>
    </source>
</evidence>
<keyword evidence="4" id="KW-0690">Ribosome biogenesis</keyword>
<organism evidence="7 8">
    <name type="scientific">Endozoicomonas numazuensis</name>
    <dbReference type="NCBI Taxonomy" id="1137799"/>
    <lineage>
        <taxon>Bacteria</taxon>
        <taxon>Pseudomonadati</taxon>
        <taxon>Pseudomonadota</taxon>
        <taxon>Gammaproteobacteria</taxon>
        <taxon>Oceanospirillales</taxon>
        <taxon>Endozoicomonadaceae</taxon>
        <taxon>Endozoicomonas</taxon>
    </lineage>
</organism>
<dbReference type="eggNOG" id="COG1399">
    <property type="taxonomic scope" value="Bacteria"/>
</dbReference>
<reference evidence="7 8" key="1">
    <citation type="submission" date="2014-06" db="EMBL/GenBank/DDBJ databases">
        <title>Whole Genome Sequences of Three Symbiotic Endozoicomonas Bacteria.</title>
        <authorList>
            <person name="Neave M.J."/>
            <person name="Apprill A."/>
            <person name="Voolstra C.R."/>
        </authorList>
    </citation>
    <scope>NUCLEOTIDE SEQUENCE [LARGE SCALE GENOMIC DNA]</scope>
    <source>
        <strain evidence="7 8">DSM 25634</strain>
    </source>
</reference>
<evidence type="ECO:0000256" key="2">
    <source>
        <dbReference type="ARBA" id="ARBA00010740"/>
    </source>
</evidence>
<proteinExistence type="inferred from homology"/>
<evidence type="ECO:0000256" key="5">
    <source>
        <dbReference type="ARBA" id="ARBA00031841"/>
    </source>
</evidence>
<evidence type="ECO:0000256" key="1">
    <source>
        <dbReference type="ARBA" id="ARBA00002868"/>
    </source>
</evidence>
<dbReference type="PANTHER" id="PTHR38099:SF1">
    <property type="entry name" value="LARGE RIBOSOMAL RNA SUBUNIT ACCUMULATION PROTEIN YCED"/>
    <property type="match status" value="1"/>
</dbReference>
<comment type="function">
    <text evidence="1">Plays a role in synthesis, processing and/or stability of 23S rRNA.</text>
</comment>
<name>A0A081N416_9GAMM</name>
<accession>A0A081N416</accession>
<comment type="similarity">
    <text evidence="2">Belongs to the DUF177 domain family.</text>
</comment>
<comment type="caution">
    <text evidence="7">The sequence shown here is derived from an EMBL/GenBank/DDBJ whole genome shotgun (WGS) entry which is preliminary data.</text>
</comment>
<sequence length="187" mass="20856">MAIGQLPKTFDPRKLARQGRQYQGSLVLSQFDRLVGSLVDDKGEVQVDLSFSLSEDNRVVLEGHVEAELSMICQRCLEVAKLPVRADLHLMGVLTDEQAKALPENFEPLMFGDEPVELLPILEEELILALPLVAYHPPEDCSAQRYYTTESEDEAQAAAVEAEKERKNSNPFSVLAKLKTDTTIQES</sequence>
<dbReference type="Proteomes" id="UP000028073">
    <property type="component" value="Unassembled WGS sequence"/>
</dbReference>
<evidence type="ECO:0000313" key="7">
    <source>
        <dbReference type="EMBL" id="KEQ13189.1"/>
    </source>
</evidence>
<evidence type="ECO:0000256" key="3">
    <source>
        <dbReference type="ARBA" id="ARBA00015716"/>
    </source>
</evidence>
<dbReference type="InterPro" id="IPR039255">
    <property type="entry name" value="YceD_bac"/>
</dbReference>
<dbReference type="InterPro" id="IPR003772">
    <property type="entry name" value="YceD"/>
</dbReference>
<gene>
    <name evidence="7" type="ORF">GZ78_27000</name>
</gene>
<dbReference type="OrthoDB" id="9786771at2"/>